<name>A0ABV2M2I9_9FIRM</name>
<organism evidence="1 2">
    <name type="scientific">Blautia caecimuris</name>
    <dbReference type="NCBI Taxonomy" id="1796615"/>
    <lineage>
        <taxon>Bacteria</taxon>
        <taxon>Bacillati</taxon>
        <taxon>Bacillota</taxon>
        <taxon>Clostridia</taxon>
        <taxon>Lachnospirales</taxon>
        <taxon>Lachnospiraceae</taxon>
        <taxon>Blautia</taxon>
    </lineage>
</organism>
<proteinExistence type="predicted"/>
<comment type="caution">
    <text evidence="1">The sequence shown here is derived from an EMBL/GenBank/DDBJ whole genome shotgun (WGS) entry which is preliminary data.</text>
</comment>
<dbReference type="Proteomes" id="UP001549106">
    <property type="component" value="Unassembled WGS sequence"/>
</dbReference>
<sequence length="54" mass="5988">MDQELNKPMFVPVDNKTLASSFTASLKDSSRTMGWNILSSGILILNCIEMSPRV</sequence>
<dbReference type="EMBL" id="JBEPMJ010000013">
    <property type="protein sequence ID" value="MET3750683.1"/>
    <property type="molecule type" value="Genomic_DNA"/>
</dbReference>
<protein>
    <submittedName>
        <fullName evidence="1">Uncharacterized protein</fullName>
    </submittedName>
</protein>
<gene>
    <name evidence="1" type="ORF">ABID24_001936</name>
</gene>
<keyword evidence="2" id="KW-1185">Reference proteome</keyword>
<evidence type="ECO:0000313" key="1">
    <source>
        <dbReference type="EMBL" id="MET3750683.1"/>
    </source>
</evidence>
<accession>A0ABV2M2I9</accession>
<reference evidence="1 2" key="1">
    <citation type="submission" date="2024-06" db="EMBL/GenBank/DDBJ databases">
        <title>Genomic Encyclopedia of Type Strains, Phase IV (KMG-IV): sequencing the most valuable type-strain genomes for metagenomic binning, comparative biology and taxonomic classification.</title>
        <authorList>
            <person name="Goeker M."/>
        </authorList>
    </citation>
    <scope>NUCLEOTIDE SEQUENCE [LARGE SCALE GENOMIC DNA]</scope>
    <source>
        <strain evidence="1 2">DSM 29492</strain>
    </source>
</reference>
<evidence type="ECO:0000313" key="2">
    <source>
        <dbReference type="Proteomes" id="UP001549106"/>
    </source>
</evidence>